<dbReference type="PANTHER" id="PTHR43330:SF27">
    <property type="entry name" value="METHIONINE AMINOPEPTIDASE"/>
    <property type="match status" value="1"/>
</dbReference>
<dbReference type="EMBL" id="DVLY01000061">
    <property type="protein sequence ID" value="HIT97714.1"/>
    <property type="molecule type" value="Genomic_DNA"/>
</dbReference>
<evidence type="ECO:0000256" key="4">
    <source>
        <dbReference type="ARBA" id="ARBA00022723"/>
    </source>
</evidence>
<dbReference type="Gene3D" id="3.90.230.10">
    <property type="entry name" value="Creatinase/methionine aminopeptidase superfamily"/>
    <property type="match status" value="1"/>
</dbReference>
<reference evidence="9" key="1">
    <citation type="submission" date="2020-10" db="EMBL/GenBank/DDBJ databases">
        <authorList>
            <person name="Gilroy R."/>
        </authorList>
    </citation>
    <scope>NUCLEOTIDE SEQUENCE</scope>
    <source>
        <strain evidence="9">1383</strain>
    </source>
</reference>
<keyword evidence="5 6" id="KW-0378">Hydrolase</keyword>
<dbReference type="CDD" id="cd01086">
    <property type="entry name" value="MetAP1"/>
    <property type="match status" value="1"/>
</dbReference>
<name>A0A9D1KTT6_9FLAO</name>
<evidence type="ECO:0000313" key="10">
    <source>
        <dbReference type="Proteomes" id="UP000824161"/>
    </source>
</evidence>
<evidence type="ECO:0000256" key="3">
    <source>
        <dbReference type="ARBA" id="ARBA00022670"/>
    </source>
</evidence>
<protein>
    <recommendedName>
        <fullName evidence="6 7">Methionine aminopeptidase</fullName>
        <shortName evidence="6">MAP</shortName>
        <shortName evidence="6">MetAP</shortName>
        <ecNumber evidence="6 7">3.4.11.18</ecNumber>
    </recommendedName>
    <alternativeName>
        <fullName evidence="6">Peptidase M</fullName>
    </alternativeName>
</protein>
<dbReference type="GO" id="GO:0004239">
    <property type="term" value="F:initiator methionyl aminopeptidase activity"/>
    <property type="evidence" value="ECO:0007669"/>
    <property type="project" value="UniProtKB-UniRule"/>
</dbReference>
<dbReference type="InterPro" id="IPR001714">
    <property type="entry name" value="Pept_M24_MAP"/>
</dbReference>
<dbReference type="NCBIfam" id="TIGR00500">
    <property type="entry name" value="met_pdase_I"/>
    <property type="match status" value="1"/>
</dbReference>
<keyword evidence="3 6" id="KW-0645">Protease</keyword>
<evidence type="ECO:0000256" key="7">
    <source>
        <dbReference type="RuleBase" id="RU003653"/>
    </source>
</evidence>
<feature type="binding site" evidence="6">
    <location>
        <position position="94"/>
    </location>
    <ligand>
        <name>a divalent metal cation</name>
        <dbReference type="ChEBI" id="CHEBI:60240"/>
        <label>1</label>
    </ligand>
</feature>
<organism evidence="9 10">
    <name type="scientific">Candidatus Merdimorpha stercoravium</name>
    <dbReference type="NCBI Taxonomy" id="2840863"/>
    <lineage>
        <taxon>Bacteria</taxon>
        <taxon>Pseudomonadati</taxon>
        <taxon>Bacteroidota</taxon>
        <taxon>Flavobacteriia</taxon>
        <taxon>Flavobacteriales</taxon>
        <taxon>Candidatus Merdimorpha</taxon>
    </lineage>
</organism>
<comment type="subunit">
    <text evidence="6">Monomer.</text>
</comment>
<comment type="function">
    <text evidence="1 6">Removes the N-terminal methionine from nascent proteins. The N-terminal methionine is often cleaved when the second residue in the primary sequence is small and uncharged (Met-Ala-, Cys, Gly, Pro, Ser, Thr, or Val). Requires deformylation of the N(alpha)-formylated initiator methionine before it can be hydrolyzed.</text>
</comment>
<dbReference type="GO" id="GO:0046872">
    <property type="term" value="F:metal ion binding"/>
    <property type="evidence" value="ECO:0007669"/>
    <property type="project" value="UniProtKB-UniRule"/>
</dbReference>
<gene>
    <name evidence="6 9" type="primary">map</name>
    <name evidence="9" type="ORF">IAC44_02650</name>
</gene>
<feature type="binding site" evidence="6">
    <location>
        <position position="105"/>
    </location>
    <ligand>
        <name>a divalent metal cation</name>
        <dbReference type="ChEBI" id="CHEBI:60240"/>
        <label>2</label>
        <note>catalytic</note>
    </ligand>
</feature>
<feature type="binding site" evidence="6">
    <location>
        <position position="175"/>
    </location>
    <ligand>
        <name>substrate</name>
    </ligand>
</feature>
<feature type="binding site" evidence="6">
    <location>
        <position position="168"/>
    </location>
    <ligand>
        <name>a divalent metal cation</name>
        <dbReference type="ChEBI" id="CHEBI:60240"/>
        <label>2</label>
        <note>catalytic</note>
    </ligand>
</feature>
<dbReference type="EC" id="3.4.11.18" evidence="6 7"/>
<comment type="catalytic activity">
    <reaction evidence="6 7">
        <text>Release of N-terminal amino acids, preferentially methionine, from peptides and arylamides.</text>
        <dbReference type="EC" id="3.4.11.18"/>
    </reaction>
</comment>
<feature type="binding site" evidence="6">
    <location>
        <position position="201"/>
    </location>
    <ligand>
        <name>a divalent metal cation</name>
        <dbReference type="ChEBI" id="CHEBI:60240"/>
        <label>2</label>
        <note>catalytic</note>
    </ligand>
</feature>
<dbReference type="InterPro" id="IPR036005">
    <property type="entry name" value="Creatinase/aminopeptidase-like"/>
</dbReference>
<dbReference type="InterPro" id="IPR002467">
    <property type="entry name" value="Pept_M24A_MAP1"/>
</dbReference>
<evidence type="ECO:0000256" key="1">
    <source>
        <dbReference type="ARBA" id="ARBA00002521"/>
    </source>
</evidence>
<evidence type="ECO:0000256" key="6">
    <source>
        <dbReference type="HAMAP-Rule" id="MF_01974"/>
    </source>
</evidence>
<evidence type="ECO:0000313" key="9">
    <source>
        <dbReference type="EMBL" id="HIT97714.1"/>
    </source>
</evidence>
<evidence type="ECO:0000259" key="8">
    <source>
        <dbReference type="Pfam" id="PF00557"/>
    </source>
</evidence>
<dbReference type="GO" id="GO:0006508">
    <property type="term" value="P:proteolysis"/>
    <property type="evidence" value="ECO:0007669"/>
    <property type="project" value="UniProtKB-KW"/>
</dbReference>
<dbReference type="AlphaFoldDB" id="A0A9D1KTT6"/>
<evidence type="ECO:0000256" key="5">
    <source>
        <dbReference type="ARBA" id="ARBA00022801"/>
    </source>
</evidence>
<keyword evidence="2 6" id="KW-0031">Aminopeptidase</keyword>
<dbReference type="Proteomes" id="UP000824161">
    <property type="component" value="Unassembled WGS sequence"/>
</dbReference>
<feature type="binding site" evidence="6">
    <location>
        <position position="77"/>
    </location>
    <ligand>
        <name>substrate</name>
    </ligand>
</feature>
<feature type="binding site" evidence="6">
    <location>
        <position position="232"/>
    </location>
    <ligand>
        <name>a divalent metal cation</name>
        <dbReference type="ChEBI" id="CHEBI:60240"/>
        <label>1</label>
    </ligand>
</feature>
<dbReference type="PRINTS" id="PR00599">
    <property type="entry name" value="MAPEPTIDASE"/>
</dbReference>
<feature type="domain" description="Peptidase M24" evidence="8">
    <location>
        <begin position="12"/>
        <end position="237"/>
    </location>
</feature>
<comment type="caution">
    <text evidence="9">The sequence shown here is derived from an EMBL/GenBank/DDBJ whole genome shotgun (WGS) entry which is preliminary data.</text>
</comment>
<evidence type="ECO:0000256" key="2">
    <source>
        <dbReference type="ARBA" id="ARBA00022438"/>
    </source>
</evidence>
<feature type="binding site" evidence="6">
    <location>
        <position position="232"/>
    </location>
    <ligand>
        <name>a divalent metal cation</name>
        <dbReference type="ChEBI" id="CHEBI:60240"/>
        <label>2</label>
        <note>catalytic</note>
    </ligand>
</feature>
<reference evidence="9" key="2">
    <citation type="journal article" date="2021" name="PeerJ">
        <title>Extensive microbial diversity within the chicken gut microbiome revealed by metagenomics and culture.</title>
        <authorList>
            <person name="Gilroy R."/>
            <person name="Ravi A."/>
            <person name="Getino M."/>
            <person name="Pursley I."/>
            <person name="Horton D.L."/>
            <person name="Alikhan N.F."/>
            <person name="Baker D."/>
            <person name="Gharbi K."/>
            <person name="Hall N."/>
            <person name="Watson M."/>
            <person name="Adriaenssens E.M."/>
            <person name="Foster-Nyarko E."/>
            <person name="Jarju S."/>
            <person name="Secka A."/>
            <person name="Antonio M."/>
            <person name="Oren A."/>
            <person name="Chaudhuri R.R."/>
            <person name="La Ragione R."/>
            <person name="Hildebrand F."/>
            <person name="Pallen M.J."/>
        </authorList>
    </citation>
    <scope>NUCLEOTIDE SEQUENCE</scope>
    <source>
        <strain evidence="9">1383</strain>
    </source>
</reference>
<dbReference type="HAMAP" id="MF_01974">
    <property type="entry name" value="MetAP_1"/>
    <property type="match status" value="1"/>
</dbReference>
<dbReference type="SUPFAM" id="SSF55920">
    <property type="entry name" value="Creatinase/aminopeptidase"/>
    <property type="match status" value="1"/>
</dbReference>
<dbReference type="GO" id="GO:0005829">
    <property type="term" value="C:cytosol"/>
    <property type="evidence" value="ECO:0007669"/>
    <property type="project" value="TreeGrafter"/>
</dbReference>
<keyword evidence="4 6" id="KW-0479">Metal-binding</keyword>
<dbReference type="GO" id="GO:0070006">
    <property type="term" value="F:metalloaminopeptidase activity"/>
    <property type="evidence" value="ECO:0007669"/>
    <property type="project" value="UniProtKB-UniRule"/>
</dbReference>
<comment type="cofactor">
    <cofactor evidence="6">
        <name>Co(2+)</name>
        <dbReference type="ChEBI" id="CHEBI:48828"/>
    </cofactor>
    <cofactor evidence="6">
        <name>Zn(2+)</name>
        <dbReference type="ChEBI" id="CHEBI:29105"/>
    </cofactor>
    <cofactor evidence="6">
        <name>Mn(2+)</name>
        <dbReference type="ChEBI" id="CHEBI:29035"/>
    </cofactor>
    <cofactor evidence="6">
        <name>Fe(2+)</name>
        <dbReference type="ChEBI" id="CHEBI:29033"/>
    </cofactor>
    <text evidence="6">Binds 2 divalent metal cations per subunit. Has a high-affinity and a low affinity metal-binding site. The true nature of the physiological cofactor is under debate. The enzyme is active with cobalt, zinc, manganese or divalent iron ions. Most likely, methionine aminopeptidases function as mononuclear Fe(2+)-metalloproteases under physiological conditions, and the catalytically relevant metal-binding site has been assigned to the histidine-containing high-affinity site.</text>
</comment>
<accession>A0A9D1KTT6</accession>
<dbReference type="InterPro" id="IPR000994">
    <property type="entry name" value="Pept_M24"/>
</dbReference>
<dbReference type="Pfam" id="PF00557">
    <property type="entry name" value="Peptidase_M24"/>
    <property type="match status" value="1"/>
</dbReference>
<dbReference type="PANTHER" id="PTHR43330">
    <property type="entry name" value="METHIONINE AMINOPEPTIDASE"/>
    <property type="match status" value="1"/>
</dbReference>
<sequence>MIHLKTKEEIAKVRRAALMVSRTLGMLASEVKPGVTTLQLDKLAEEFVLDHGAKPSFKGLYGFPNACCISVGAQVVHGIPNKEPLREGDIVSIDFGAEVDGYHGDHAYTFAVGEIDPRVAKLLKVTKDSLYRGIAQAKEGNHIGDIGHAIQRYCEDYGYGVVRELCGHGLGKKVHEDPLVPNYGTRGHGERIENGMVLAIEPMINLGTHRIRELSDGWTILTKDLKPSAHFEHDVAVLDGRPVLLSTYKYIYEALGVESAEEEPFLYPE</sequence>
<feature type="binding site" evidence="6">
    <location>
        <position position="105"/>
    </location>
    <ligand>
        <name>a divalent metal cation</name>
        <dbReference type="ChEBI" id="CHEBI:60240"/>
        <label>1</label>
    </ligand>
</feature>
<proteinExistence type="inferred from homology"/>
<comment type="similarity">
    <text evidence="6">Belongs to the peptidase M24A family. Methionine aminopeptidase type 1 subfamily.</text>
</comment>